<sequence>MSIASEPHAEQPTGSPAAGPARTSVTSRWGALSVRFENLYIGLVLVALLAIFTLWAPPETFLTSDNLSNIALDASQLLILSSGVALLIIAGGLDLSVGAVVVFSAIVSGKTMLAIAGPVEESVTKSAGQLLPAVLAGLGVAVLSGWAWGALNSLITLKLRVPPIIATLATLSAATGLAQVVSKGVNVSSLPIQLQQHFGGAKAFDVVPWPVVVAAVVVAVLWVVLSQMRFGLRTYAIGSNAEAAARSGIPVGRHMLALYTLVGLLAGVVSFIDLSRFGTASLSGHTQDALNAIAAVVIGGVSLFGGRGRMSGVVIGVFIPAVLANGFVVVQVDPFWQNVAVGAVLVLAVYIDQLRRGAHNREG</sequence>
<dbReference type="Proteomes" id="UP000198906">
    <property type="component" value="Unassembled WGS sequence"/>
</dbReference>
<evidence type="ECO:0000256" key="8">
    <source>
        <dbReference type="SAM" id="MobiDB-lite"/>
    </source>
</evidence>
<proteinExistence type="predicted"/>
<dbReference type="RefSeq" id="WP_176737837.1">
    <property type="nucleotide sequence ID" value="NZ_FMHU01000001.1"/>
</dbReference>
<dbReference type="Pfam" id="PF02653">
    <property type="entry name" value="BPD_transp_2"/>
    <property type="match status" value="1"/>
</dbReference>
<dbReference type="PANTHER" id="PTHR32196:SF21">
    <property type="entry name" value="ABC TRANSPORTER PERMEASE PROTEIN YPHD-RELATED"/>
    <property type="match status" value="1"/>
</dbReference>
<evidence type="ECO:0000256" key="6">
    <source>
        <dbReference type="ARBA" id="ARBA00022989"/>
    </source>
</evidence>
<dbReference type="GO" id="GO:0022857">
    <property type="term" value="F:transmembrane transporter activity"/>
    <property type="evidence" value="ECO:0007669"/>
    <property type="project" value="InterPro"/>
</dbReference>
<evidence type="ECO:0000256" key="7">
    <source>
        <dbReference type="ARBA" id="ARBA00023136"/>
    </source>
</evidence>
<name>A0A1C6RJV7_9ACTN</name>
<evidence type="ECO:0000256" key="2">
    <source>
        <dbReference type="ARBA" id="ARBA00022448"/>
    </source>
</evidence>
<reference evidence="11" key="1">
    <citation type="submission" date="2016-06" db="EMBL/GenBank/DDBJ databases">
        <authorList>
            <person name="Varghese N."/>
        </authorList>
    </citation>
    <scope>NUCLEOTIDE SEQUENCE [LARGE SCALE GENOMIC DNA]</scope>
    <source>
        <strain evidence="11">DSM 46123</strain>
    </source>
</reference>
<gene>
    <name evidence="10" type="ORF">GA0074694_2001</name>
</gene>
<dbReference type="CDD" id="cd06579">
    <property type="entry name" value="TM_PBP1_transp_AraH_like"/>
    <property type="match status" value="1"/>
</dbReference>
<dbReference type="AlphaFoldDB" id="A0A1C6RJV7"/>
<organism evidence="10 11">
    <name type="scientific">Micromonospora inyonensis</name>
    <dbReference type="NCBI Taxonomy" id="47866"/>
    <lineage>
        <taxon>Bacteria</taxon>
        <taxon>Bacillati</taxon>
        <taxon>Actinomycetota</taxon>
        <taxon>Actinomycetes</taxon>
        <taxon>Micromonosporales</taxon>
        <taxon>Micromonosporaceae</taxon>
        <taxon>Micromonospora</taxon>
    </lineage>
</organism>
<feature type="transmembrane region" description="Helical" evidence="9">
    <location>
        <begin position="127"/>
        <end position="149"/>
    </location>
</feature>
<evidence type="ECO:0000256" key="5">
    <source>
        <dbReference type="ARBA" id="ARBA00022692"/>
    </source>
</evidence>
<evidence type="ECO:0000313" key="10">
    <source>
        <dbReference type="EMBL" id="SCL17430.1"/>
    </source>
</evidence>
<keyword evidence="5 9" id="KW-0812">Transmembrane</keyword>
<feature type="transmembrane region" description="Helical" evidence="9">
    <location>
        <begin position="312"/>
        <end position="329"/>
    </location>
</feature>
<evidence type="ECO:0000256" key="1">
    <source>
        <dbReference type="ARBA" id="ARBA00004651"/>
    </source>
</evidence>
<feature type="transmembrane region" description="Helical" evidence="9">
    <location>
        <begin position="39"/>
        <end position="56"/>
    </location>
</feature>
<feature type="transmembrane region" description="Helical" evidence="9">
    <location>
        <begin position="206"/>
        <end position="225"/>
    </location>
</feature>
<accession>A0A1C6RJV7</accession>
<keyword evidence="3" id="KW-1003">Cell membrane</keyword>
<dbReference type="InterPro" id="IPR001851">
    <property type="entry name" value="ABC_transp_permease"/>
</dbReference>
<keyword evidence="11" id="KW-1185">Reference proteome</keyword>
<keyword evidence="4" id="KW-0997">Cell inner membrane</keyword>
<feature type="transmembrane region" description="Helical" evidence="9">
    <location>
        <begin position="335"/>
        <end position="351"/>
    </location>
</feature>
<feature type="transmembrane region" description="Helical" evidence="9">
    <location>
        <begin position="161"/>
        <end position="181"/>
    </location>
</feature>
<dbReference type="GO" id="GO:0005886">
    <property type="term" value="C:plasma membrane"/>
    <property type="evidence" value="ECO:0007669"/>
    <property type="project" value="UniProtKB-SubCell"/>
</dbReference>
<evidence type="ECO:0000313" key="11">
    <source>
        <dbReference type="Proteomes" id="UP000198906"/>
    </source>
</evidence>
<dbReference type="PANTHER" id="PTHR32196">
    <property type="entry name" value="ABC TRANSPORTER PERMEASE PROTEIN YPHD-RELATED-RELATED"/>
    <property type="match status" value="1"/>
</dbReference>
<comment type="subcellular location">
    <subcellularLocation>
        <location evidence="1">Cell membrane</location>
        <topology evidence="1">Multi-pass membrane protein</topology>
    </subcellularLocation>
</comment>
<keyword evidence="2" id="KW-0813">Transport</keyword>
<feature type="transmembrane region" description="Helical" evidence="9">
    <location>
        <begin position="77"/>
        <end position="107"/>
    </location>
</feature>
<keyword evidence="7 9" id="KW-0472">Membrane</keyword>
<feature type="transmembrane region" description="Helical" evidence="9">
    <location>
        <begin position="256"/>
        <end position="277"/>
    </location>
</feature>
<dbReference type="STRING" id="47866.GA0074694_2001"/>
<dbReference type="EMBL" id="FMHU01000001">
    <property type="protein sequence ID" value="SCL17430.1"/>
    <property type="molecule type" value="Genomic_DNA"/>
</dbReference>
<protein>
    <submittedName>
        <fullName evidence="10">Monosaccharide ABC transporter membrane protein, CUT2 family</fullName>
    </submittedName>
</protein>
<evidence type="ECO:0000256" key="9">
    <source>
        <dbReference type="SAM" id="Phobius"/>
    </source>
</evidence>
<keyword evidence="6 9" id="KW-1133">Transmembrane helix</keyword>
<feature type="region of interest" description="Disordered" evidence="8">
    <location>
        <begin position="1"/>
        <end position="22"/>
    </location>
</feature>
<evidence type="ECO:0000256" key="3">
    <source>
        <dbReference type="ARBA" id="ARBA00022475"/>
    </source>
</evidence>
<evidence type="ECO:0000256" key="4">
    <source>
        <dbReference type="ARBA" id="ARBA00022519"/>
    </source>
</evidence>
<feature type="transmembrane region" description="Helical" evidence="9">
    <location>
        <begin position="289"/>
        <end position="305"/>
    </location>
</feature>